<evidence type="ECO:0000256" key="1">
    <source>
        <dbReference type="ARBA" id="ARBA00022714"/>
    </source>
</evidence>
<dbReference type="AlphaFoldDB" id="A0A2K5ASD8"/>
<evidence type="ECO:0000313" key="6">
    <source>
        <dbReference type="EMBL" id="SPC34566.1"/>
    </source>
</evidence>
<evidence type="ECO:0000313" key="7">
    <source>
        <dbReference type="Proteomes" id="UP000236248"/>
    </source>
</evidence>
<gene>
    <name evidence="6" type="ORF">NCAV_1400</name>
</gene>
<dbReference type="GO" id="GO:0051537">
    <property type="term" value="F:2 iron, 2 sulfur cluster binding"/>
    <property type="evidence" value="ECO:0007669"/>
    <property type="project" value="UniProtKB-KW"/>
</dbReference>
<dbReference type="EMBL" id="LT981265">
    <property type="protein sequence ID" value="SPC34566.1"/>
    <property type="molecule type" value="Genomic_DNA"/>
</dbReference>
<keyword evidence="4" id="KW-0411">Iron-sulfur</keyword>
<evidence type="ECO:0000256" key="3">
    <source>
        <dbReference type="ARBA" id="ARBA00023004"/>
    </source>
</evidence>
<evidence type="ECO:0000256" key="4">
    <source>
        <dbReference type="ARBA" id="ARBA00023014"/>
    </source>
</evidence>
<keyword evidence="1" id="KW-0001">2Fe-2S</keyword>
<protein>
    <recommendedName>
        <fullName evidence="5">Iron-binding zinc finger CDGSH type domain-containing protein</fullName>
    </recommendedName>
</protein>
<keyword evidence="2" id="KW-0479">Metal-binding</keyword>
<accession>A0A2K5ASD8</accession>
<dbReference type="Proteomes" id="UP000236248">
    <property type="component" value="Chromosome NCAV"/>
</dbReference>
<dbReference type="SMART" id="SM00704">
    <property type="entry name" value="ZnF_CDGSH"/>
    <property type="match status" value="1"/>
</dbReference>
<keyword evidence="7" id="KW-1185">Reference proteome</keyword>
<evidence type="ECO:0000259" key="5">
    <source>
        <dbReference type="SMART" id="SM00704"/>
    </source>
</evidence>
<dbReference type="GO" id="GO:0005737">
    <property type="term" value="C:cytoplasm"/>
    <property type="evidence" value="ECO:0007669"/>
    <property type="project" value="UniProtKB-ARBA"/>
</dbReference>
<organism evidence="6 7">
    <name type="scientific">Candidatus Nitrosocaldus cavascurensis</name>
    <dbReference type="NCBI Taxonomy" id="2058097"/>
    <lineage>
        <taxon>Archaea</taxon>
        <taxon>Nitrososphaerota</taxon>
        <taxon>Nitrososphaeria</taxon>
        <taxon>Candidatus Nitrosocaldales</taxon>
        <taxon>Candidatus Nitrosocaldaceae</taxon>
        <taxon>Candidatus Nitrosocaldus</taxon>
    </lineage>
</organism>
<dbReference type="GO" id="GO:0046872">
    <property type="term" value="F:metal ion binding"/>
    <property type="evidence" value="ECO:0007669"/>
    <property type="project" value="UniProtKB-KW"/>
</dbReference>
<proteinExistence type="predicted"/>
<dbReference type="InterPro" id="IPR018967">
    <property type="entry name" value="FeS-contain_CDGSH-typ"/>
</dbReference>
<evidence type="ECO:0000256" key="2">
    <source>
        <dbReference type="ARBA" id="ARBA00022723"/>
    </source>
</evidence>
<sequence>MAKIRIYAVENGPYVVEVDGKTHSALCRCGASNNKPYCDGSHRRVGFNASASNIVEV</sequence>
<dbReference type="KEGG" id="ncv:NCAV_1400"/>
<dbReference type="InterPro" id="IPR042216">
    <property type="entry name" value="MitoNEET_CISD"/>
</dbReference>
<dbReference type="RefSeq" id="WP_103286801.1">
    <property type="nucleotide sequence ID" value="NZ_LT981265.1"/>
</dbReference>
<dbReference type="GeneID" id="41595399"/>
<reference evidence="7" key="1">
    <citation type="submission" date="2018-01" db="EMBL/GenBank/DDBJ databases">
        <authorList>
            <person name="Kerou L M."/>
        </authorList>
    </citation>
    <scope>NUCLEOTIDE SEQUENCE [LARGE SCALE GENOMIC DNA]</scope>
    <source>
        <strain evidence="7">SCU2</strain>
    </source>
</reference>
<dbReference type="Pfam" id="PF09360">
    <property type="entry name" value="zf-CDGSH"/>
    <property type="match status" value="1"/>
</dbReference>
<feature type="domain" description="Iron-binding zinc finger CDGSH type" evidence="5">
    <location>
        <begin position="11"/>
        <end position="48"/>
    </location>
</feature>
<name>A0A2K5ASD8_9ARCH</name>
<keyword evidence="3" id="KW-0408">Iron</keyword>
<dbReference type="Gene3D" id="3.40.5.90">
    <property type="entry name" value="CDGSH iron-sulfur domain, mitoNEET-type"/>
    <property type="match status" value="1"/>
</dbReference>